<sequence length="753" mass="86656">MKIMQHLPKKFSFTNKTFYRYVFSYLLVFLLPFSIVSVIWYKTSTDSINNQIDLSSQNHLLQVKSIMSANLRQLDYLTEQISTNPSLSEKQFAHPYYAWEANRELLRNKVNSNIIEELYVYFYSQPNQVYSSNGLLDFPAFMQQRYGTYAFDEKKLKASLNTKAPLIERIPSGQKNGVGLMTYIVPLTATDGLPSGVVMYTMRMIDIQNFLDKSVDRETGNVFMVDRENRLLVASHNDDIPEFMNNPSEVEKLYQQHSRKTKAGTFLVNTSEDEDFGIRYISLTNTEQALSDVRTVHYRLMALVLSILALGLAIVFLIGRRQYKPIHELEKLMEKQLGGVREAEELDDFVRMEQHVTSFLQQNKELHQEIRRQTPHAREQVLRKLLMGRFKDEKEIQLLLESVEVVLYKESYFVMLIDTKMITTETSIQNQEFLMSFLGSISGKGYRAYGSELLSNQAIALLVSMDGSVNHSDIVREIVAKIVLENTVAPTIGVGSVVCELATINRSYIEGLAALEYQAVSDKPNQVLFFKEIKNEKKNSVVSYPADEQLKLSQSLQQGDFEIASETIEIMVKKGMQEQRTIAGMKLYSYYLLNSVVKVGAEVIGDSFFQEAEKAVEFRNLLELQNELIKMSEKICLAVQRNPKNQESKLQKDIFVYLDANYASHDFSLESVAEKFDVSVSYLSRFIKKESGMTFSKYVQEKRLDKIKKELRETDKPIKEIISSAGYYDVSNYTRKFKQIVGMTPGQYRNKNR</sequence>
<reference evidence="6 7" key="2">
    <citation type="submission" date="2024-03" db="EMBL/GenBank/DDBJ databases">
        <title>The Genome Sequence of Enterococcus sp. DIV2402.</title>
        <authorList>
            <consortium name="The Broad Institute Genomics Platform"/>
            <consortium name="The Broad Institute Microbial Omics Core"/>
            <consortium name="The Broad Institute Genomic Center for Infectious Diseases"/>
            <person name="Earl A."/>
            <person name="Manson A."/>
            <person name="Gilmore M."/>
            <person name="Schwartman J."/>
            <person name="Shea T."/>
            <person name="Abouelleil A."/>
            <person name="Cao P."/>
            <person name="Chapman S."/>
            <person name="Cusick C."/>
            <person name="Young S."/>
            <person name="Neafsey D."/>
            <person name="Nusbaum C."/>
            <person name="Birren B."/>
        </authorList>
    </citation>
    <scope>NUCLEOTIDE SEQUENCE [LARGE SCALE GENOMIC DNA]</scope>
    <source>
        <strain evidence="6 7">DIV2402</strain>
    </source>
</reference>
<keyword evidence="1" id="KW-0805">Transcription regulation</keyword>
<evidence type="ECO:0000256" key="1">
    <source>
        <dbReference type="ARBA" id="ARBA00023015"/>
    </source>
</evidence>
<evidence type="ECO:0000256" key="2">
    <source>
        <dbReference type="ARBA" id="ARBA00023125"/>
    </source>
</evidence>
<feature type="transmembrane region" description="Helical" evidence="4">
    <location>
        <begin position="21"/>
        <end position="41"/>
    </location>
</feature>
<dbReference type="EMBL" id="CP147251">
    <property type="protein sequence ID" value="WYJ78242.1"/>
    <property type="molecule type" value="Genomic_DNA"/>
</dbReference>
<proteinExistence type="predicted"/>
<evidence type="ECO:0000256" key="3">
    <source>
        <dbReference type="ARBA" id="ARBA00023163"/>
    </source>
</evidence>
<keyword evidence="4" id="KW-0812">Transmembrane</keyword>
<keyword evidence="7" id="KW-1185">Reference proteome</keyword>
<gene>
    <name evidence="6" type="ORF">DOK78_002899</name>
</gene>
<feature type="transmembrane region" description="Helical" evidence="4">
    <location>
        <begin position="300"/>
        <end position="319"/>
    </location>
</feature>
<keyword evidence="4" id="KW-1133">Transmembrane helix</keyword>
<name>A0ABZ2SR50_9ENTE</name>
<reference evidence="6 7" key="1">
    <citation type="submission" date="2021-03" db="EMBL/GenBank/DDBJ databases">
        <authorList>
            <person name="Gilmore M.S."/>
            <person name="Schwartzman J."/>
            <person name="Van Tyne D."/>
            <person name="Martin M."/>
            <person name="Earl A.M."/>
            <person name="Manson A.L."/>
            <person name="Straub T."/>
            <person name="Salamzade R."/>
            <person name="Saavedra J."/>
            <person name="Lebreton F."/>
            <person name="Prichula J."/>
            <person name="Schaufler K."/>
            <person name="Gaca A."/>
            <person name="Sgardioli B."/>
            <person name="Wagenaar J."/>
            <person name="Strong T."/>
        </authorList>
    </citation>
    <scope>NUCLEOTIDE SEQUENCE [LARGE SCALE GENOMIC DNA]</scope>
    <source>
        <strain evidence="6 7">DIV2402</strain>
    </source>
</reference>
<dbReference type="InterPro" id="IPR009057">
    <property type="entry name" value="Homeodomain-like_sf"/>
</dbReference>
<evidence type="ECO:0000313" key="7">
    <source>
        <dbReference type="Proteomes" id="UP000664701"/>
    </source>
</evidence>
<evidence type="ECO:0000256" key="4">
    <source>
        <dbReference type="SAM" id="Phobius"/>
    </source>
</evidence>
<dbReference type="Gene3D" id="1.10.10.60">
    <property type="entry name" value="Homeodomain-like"/>
    <property type="match status" value="2"/>
</dbReference>
<organism evidence="6 7">
    <name type="scientific">Candidatus Enterococcus lowellii</name>
    <dbReference type="NCBI Taxonomy" id="2230877"/>
    <lineage>
        <taxon>Bacteria</taxon>
        <taxon>Bacillati</taxon>
        <taxon>Bacillota</taxon>
        <taxon>Bacilli</taxon>
        <taxon>Lactobacillales</taxon>
        <taxon>Enterococcaceae</taxon>
        <taxon>Enterococcus</taxon>
    </lineage>
</organism>
<dbReference type="PROSITE" id="PS01124">
    <property type="entry name" value="HTH_ARAC_FAMILY_2"/>
    <property type="match status" value="1"/>
</dbReference>
<feature type="domain" description="HTH araC/xylS-type" evidence="5">
    <location>
        <begin position="652"/>
        <end position="751"/>
    </location>
</feature>
<dbReference type="SUPFAM" id="SSF46689">
    <property type="entry name" value="Homeodomain-like"/>
    <property type="match status" value="1"/>
</dbReference>
<dbReference type="Proteomes" id="UP000664701">
    <property type="component" value="Chromosome"/>
</dbReference>
<keyword evidence="3" id="KW-0804">Transcription</keyword>
<dbReference type="PROSITE" id="PS00041">
    <property type="entry name" value="HTH_ARAC_FAMILY_1"/>
    <property type="match status" value="1"/>
</dbReference>
<dbReference type="RefSeq" id="WP_207941600.1">
    <property type="nucleotide sequence ID" value="NZ_CP147251.1"/>
</dbReference>
<keyword evidence="4" id="KW-0472">Membrane</keyword>
<dbReference type="SMART" id="SM00342">
    <property type="entry name" value="HTH_ARAC"/>
    <property type="match status" value="1"/>
</dbReference>
<dbReference type="CDD" id="cd18774">
    <property type="entry name" value="PDC2_HK_sensor"/>
    <property type="match status" value="1"/>
</dbReference>
<dbReference type="Pfam" id="PF12833">
    <property type="entry name" value="HTH_18"/>
    <property type="match status" value="1"/>
</dbReference>
<dbReference type="InterPro" id="IPR018060">
    <property type="entry name" value="HTH_AraC"/>
</dbReference>
<dbReference type="PANTHER" id="PTHR43280">
    <property type="entry name" value="ARAC-FAMILY TRANSCRIPTIONAL REGULATOR"/>
    <property type="match status" value="1"/>
</dbReference>
<dbReference type="PANTHER" id="PTHR43280:SF10">
    <property type="entry name" value="REGULATORY PROTEIN POCR"/>
    <property type="match status" value="1"/>
</dbReference>
<accession>A0ABZ2SR50</accession>
<protein>
    <recommendedName>
        <fullName evidence="5">HTH araC/xylS-type domain-containing protein</fullName>
    </recommendedName>
</protein>
<evidence type="ECO:0000313" key="6">
    <source>
        <dbReference type="EMBL" id="WYJ78242.1"/>
    </source>
</evidence>
<dbReference type="InterPro" id="IPR018062">
    <property type="entry name" value="HTH_AraC-typ_CS"/>
</dbReference>
<evidence type="ECO:0000259" key="5">
    <source>
        <dbReference type="PROSITE" id="PS01124"/>
    </source>
</evidence>
<keyword evidence="2" id="KW-0238">DNA-binding</keyword>